<sequence>MSTAERYVPAAGRFGFTGLYDRTIALTMREERWRPVLRDRVLAEVPEGGRVVDVGTGTGTLAIALAAARPDVEVVGVDGDAEILAQARDKTGAGRVTWETGLAGELPLADGSADAAVVSLVLHHLGPEGKRRALAEVARVLRPGGRLHVADWGRPATPALRGAFFALQVLDGFEGTRDHAAGRLPDFLRAAGFADARRTGRLRTTWGTLELLEASKSGDVA</sequence>
<dbReference type="CDD" id="cd02440">
    <property type="entry name" value="AdoMet_MTases"/>
    <property type="match status" value="1"/>
</dbReference>
<dbReference type="Gene3D" id="3.40.50.150">
    <property type="entry name" value="Vaccinia Virus protein VP39"/>
    <property type="match status" value="1"/>
</dbReference>
<name>A0A6J4TDG0_9ACTN</name>
<evidence type="ECO:0000256" key="1">
    <source>
        <dbReference type="ARBA" id="ARBA00022603"/>
    </source>
</evidence>
<reference evidence="5" key="1">
    <citation type="submission" date="2020-02" db="EMBL/GenBank/DDBJ databases">
        <authorList>
            <person name="Meier V. D."/>
        </authorList>
    </citation>
    <scope>NUCLEOTIDE SEQUENCE</scope>
    <source>
        <strain evidence="5">AVDCRST_MAG30</strain>
    </source>
</reference>
<dbReference type="InterPro" id="IPR041698">
    <property type="entry name" value="Methyltransf_25"/>
</dbReference>
<keyword evidence="2" id="KW-0808">Transferase</keyword>
<evidence type="ECO:0000256" key="2">
    <source>
        <dbReference type="ARBA" id="ARBA00022679"/>
    </source>
</evidence>
<dbReference type="InterPro" id="IPR023576">
    <property type="entry name" value="UbiE/COQ5_MeTrFase_CS"/>
</dbReference>
<evidence type="ECO:0000313" key="5">
    <source>
        <dbReference type="EMBL" id="CAA9520909.1"/>
    </source>
</evidence>
<dbReference type="AlphaFoldDB" id="A0A6J4TDG0"/>
<dbReference type="GO" id="GO:0008168">
    <property type="term" value="F:methyltransferase activity"/>
    <property type="evidence" value="ECO:0007669"/>
    <property type="project" value="UniProtKB-KW"/>
</dbReference>
<dbReference type="EMBL" id="CADCVS010000390">
    <property type="protein sequence ID" value="CAA9520909.1"/>
    <property type="molecule type" value="Genomic_DNA"/>
</dbReference>
<dbReference type="PROSITE" id="PS01184">
    <property type="entry name" value="UBIE_2"/>
    <property type="match status" value="1"/>
</dbReference>
<organism evidence="5">
    <name type="scientific">uncultured Solirubrobacteraceae bacterium</name>
    <dbReference type="NCBI Taxonomy" id="1162706"/>
    <lineage>
        <taxon>Bacteria</taxon>
        <taxon>Bacillati</taxon>
        <taxon>Actinomycetota</taxon>
        <taxon>Thermoleophilia</taxon>
        <taxon>Solirubrobacterales</taxon>
        <taxon>Solirubrobacteraceae</taxon>
        <taxon>environmental samples</taxon>
    </lineage>
</organism>
<keyword evidence="3" id="KW-0949">S-adenosyl-L-methionine</keyword>
<dbReference type="InterPro" id="IPR029063">
    <property type="entry name" value="SAM-dependent_MTases_sf"/>
</dbReference>
<gene>
    <name evidence="5" type="ORF">AVDCRST_MAG30-3036</name>
</gene>
<evidence type="ECO:0000256" key="3">
    <source>
        <dbReference type="ARBA" id="ARBA00022691"/>
    </source>
</evidence>
<protein>
    <recommendedName>
        <fullName evidence="4">Methyltransferase domain-containing protein</fullName>
    </recommendedName>
</protein>
<evidence type="ECO:0000259" key="4">
    <source>
        <dbReference type="Pfam" id="PF13649"/>
    </source>
</evidence>
<keyword evidence="1" id="KW-0489">Methyltransferase</keyword>
<dbReference type="GO" id="GO:0032259">
    <property type="term" value="P:methylation"/>
    <property type="evidence" value="ECO:0007669"/>
    <property type="project" value="UniProtKB-KW"/>
</dbReference>
<dbReference type="SUPFAM" id="SSF53335">
    <property type="entry name" value="S-adenosyl-L-methionine-dependent methyltransferases"/>
    <property type="match status" value="1"/>
</dbReference>
<proteinExistence type="predicted"/>
<dbReference type="PANTHER" id="PTHR43591:SF24">
    <property type="entry name" value="2-METHOXY-6-POLYPRENYL-1,4-BENZOQUINOL METHYLASE, MITOCHONDRIAL"/>
    <property type="match status" value="1"/>
</dbReference>
<dbReference type="PANTHER" id="PTHR43591">
    <property type="entry name" value="METHYLTRANSFERASE"/>
    <property type="match status" value="1"/>
</dbReference>
<feature type="domain" description="Methyltransferase" evidence="4">
    <location>
        <begin position="51"/>
        <end position="145"/>
    </location>
</feature>
<dbReference type="Pfam" id="PF13649">
    <property type="entry name" value="Methyltransf_25"/>
    <property type="match status" value="1"/>
</dbReference>
<accession>A0A6J4TDG0</accession>